<keyword evidence="3" id="KW-1185">Reference proteome</keyword>
<feature type="transmembrane region" description="Helical" evidence="1">
    <location>
        <begin position="12"/>
        <end position="37"/>
    </location>
</feature>
<accession>A0ABV1ADH1</accession>
<evidence type="ECO:0000256" key="1">
    <source>
        <dbReference type="SAM" id="Phobius"/>
    </source>
</evidence>
<sequence>MLRPGCSAAFVSLRLAGVFIPGLVSETNSVFFVSLWLSYLKTSQKRSSITRTEDAHRTTDSFTSDMKASRRSSSFTSFFVSDPDRGAGFTWRNAAGVLVQVACCR</sequence>
<evidence type="ECO:0000313" key="3">
    <source>
        <dbReference type="Proteomes" id="UP001469553"/>
    </source>
</evidence>
<dbReference type="EMBL" id="JAHRIP010087406">
    <property type="protein sequence ID" value="MEQ2315860.1"/>
    <property type="molecule type" value="Genomic_DNA"/>
</dbReference>
<keyword evidence="1" id="KW-0472">Membrane</keyword>
<proteinExistence type="predicted"/>
<name>A0ABV1ADH1_9TELE</name>
<evidence type="ECO:0000313" key="2">
    <source>
        <dbReference type="EMBL" id="MEQ2315860.1"/>
    </source>
</evidence>
<keyword evidence="1" id="KW-1133">Transmembrane helix</keyword>
<comment type="caution">
    <text evidence="2">The sequence shown here is derived from an EMBL/GenBank/DDBJ whole genome shotgun (WGS) entry which is preliminary data.</text>
</comment>
<organism evidence="2 3">
    <name type="scientific">Ameca splendens</name>
    <dbReference type="NCBI Taxonomy" id="208324"/>
    <lineage>
        <taxon>Eukaryota</taxon>
        <taxon>Metazoa</taxon>
        <taxon>Chordata</taxon>
        <taxon>Craniata</taxon>
        <taxon>Vertebrata</taxon>
        <taxon>Euteleostomi</taxon>
        <taxon>Actinopterygii</taxon>
        <taxon>Neopterygii</taxon>
        <taxon>Teleostei</taxon>
        <taxon>Neoteleostei</taxon>
        <taxon>Acanthomorphata</taxon>
        <taxon>Ovalentaria</taxon>
        <taxon>Atherinomorphae</taxon>
        <taxon>Cyprinodontiformes</taxon>
        <taxon>Goodeidae</taxon>
        <taxon>Ameca</taxon>
    </lineage>
</organism>
<keyword evidence="1" id="KW-0812">Transmembrane</keyword>
<protein>
    <recommendedName>
        <fullName evidence="4">Secreted protein</fullName>
    </recommendedName>
</protein>
<reference evidence="2 3" key="1">
    <citation type="submission" date="2021-06" db="EMBL/GenBank/DDBJ databases">
        <authorList>
            <person name="Palmer J.M."/>
        </authorList>
    </citation>
    <scope>NUCLEOTIDE SEQUENCE [LARGE SCALE GENOMIC DNA]</scope>
    <source>
        <strain evidence="2 3">AS_MEX2019</strain>
        <tissue evidence="2">Muscle</tissue>
    </source>
</reference>
<gene>
    <name evidence="2" type="ORF">AMECASPLE_026748</name>
</gene>
<evidence type="ECO:0008006" key="4">
    <source>
        <dbReference type="Google" id="ProtNLM"/>
    </source>
</evidence>
<dbReference type="Proteomes" id="UP001469553">
    <property type="component" value="Unassembled WGS sequence"/>
</dbReference>